<evidence type="ECO:0000256" key="1">
    <source>
        <dbReference type="ARBA" id="ARBA00023015"/>
    </source>
</evidence>
<keyword evidence="2" id="KW-0238">DNA-binding</keyword>
<dbReference type="SMART" id="SM00345">
    <property type="entry name" value="HTH_GNTR"/>
    <property type="match status" value="1"/>
</dbReference>
<dbReference type="EMBL" id="BSYI01000065">
    <property type="protein sequence ID" value="GMG85427.1"/>
    <property type="molecule type" value="Genomic_DNA"/>
</dbReference>
<organism evidence="5 6">
    <name type="scientific">Paralimibaculum aggregatum</name>
    <dbReference type="NCBI Taxonomy" id="3036245"/>
    <lineage>
        <taxon>Bacteria</taxon>
        <taxon>Pseudomonadati</taxon>
        <taxon>Pseudomonadota</taxon>
        <taxon>Alphaproteobacteria</taxon>
        <taxon>Rhodobacterales</taxon>
        <taxon>Paracoccaceae</taxon>
        <taxon>Paralimibaculum</taxon>
    </lineage>
</organism>
<evidence type="ECO:0000313" key="5">
    <source>
        <dbReference type="EMBL" id="GMG85427.1"/>
    </source>
</evidence>
<evidence type="ECO:0000256" key="2">
    <source>
        <dbReference type="ARBA" id="ARBA00023125"/>
    </source>
</evidence>
<dbReference type="PANTHER" id="PTHR43537">
    <property type="entry name" value="TRANSCRIPTIONAL REGULATOR, GNTR FAMILY"/>
    <property type="match status" value="1"/>
</dbReference>
<name>A0ABQ6LTM0_9RHOB</name>
<accession>A0ABQ6LTM0</accession>
<dbReference type="CDD" id="cd07377">
    <property type="entry name" value="WHTH_GntR"/>
    <property type="match status" value="1"/>
</dbReference>
<keyword evidence="3" id="KW-0804">Transcription</keyword>
<dbReference type="SUPFAM" id="SSF48008">
    <property type="entry name" value="GntR ligand-binding domain-like"/>
    <property type="match status" value="1"/>
</dbReference>
<keyword evidence="1" id="KW-0805">Transcription regulation</keyword>
<dbReference type="PANTHER" id="PTHR43537:SF50">
    <property type="entry name" value="TRANSCRIPTIONAL REGULATORY PROTEIN"/>
    <property type="match status" value="1"/>
</dbReference>
<dbReference type="PROSITE" id="PS50949">
    <property type="entry name" value="HTH_GNTR"/>
    <property type="match status" value="1"/>
</dbReference>
<keyword evidence="6" id="KW-1185">Reference proteome</keyword>
<dbReference type="Pfam" id="PF00392">
    <property type="entry name" value="GntR"/>
    <property type="match status" value="1"/>
</dbReference>
<protein>
    <submittedName>
        <fullName evidence="5">GntR family transcriptional regulator</fullName>
    </submittedName>
</protein>
<proteinExistence type="predicted"/>
<sequence>MKRLARPRSLTELVADQLRREIISGELAFGQALSEALIAQKLEVSRTPVREAFARLELEGLVRSEPQRGTFVFTVSLAELSAICDVRVVLETGGLRLASEHDRAGLAAALGRIVAKMAAARAGGDDRGYLGLDAAFHQALIDGAGNAYLAQAYQTIAPRMAALRNRLGDHPDHMAKSFDEHGRITALIAEGDVAAAEALLIAHIGRKEGSYWSLSSTATETAAGHAPAARSRTARRGH</sequence>
<dbReference type="InterPro" id="IPR011711">
    <property type="entry name" value="GntR_C"/>
</dbReference>
<reference evidence="5 6" key="1">
    <citation type="submission" date="2023-04" db="EMBL/GenBank/DDBJ databases">
        <title>Marinoamorphus aggregata gen. nov., sp. Nov., isolate from tissue of brittle star Ophioplocus japonicus.</title>
        <authorList>
            <person name="Kawano K."/>
            <person name="Sawayama S."/>
            <person name="Nakagawa S."/>
        </authorList>
    </citation>
    <scope>NUCLEOTIDE SEQUENCE [LARGE SCALE GENOMIC DNA]</scope>
    <source>
        <strain evidence="5 6">NKW23</strain>
    </source>
</reference>
<evidence type="ECO:0000259" key="4">
    <source>
        <dbReference type="PROSITE" id="PS50949"/>
    </source>
</evidence>
<dbReference type="Gene3D" id="1.20.120.530">
    <property type="entry name" value="GntR ligand-binding domain-like"/>
    <property type="match status" value="1"/>
</dbReference>
<dbReference type="InterPro" id="IPR008920">
    <property type="entry name" value="TF_FadR/GntR_C"/>
</dbReference>
<dbReference type="Pfam" id="PF07729">
    <property type="entry name" value="FCD"/>
    <property type="match status" value="1"/>
</dbReference>
<dbReference type="SMART" id="SM00895">
    <property type="entry name" value="FCD"/>
    <property type="match status" value="1"/>
</dbReference>
<feature type="domain" description="HTH gntR-type" evidence="4">
    <location>
        <begin position="8"/>
        <end position="75"/>
    </location>
</feature>
<dbReference type="Gene3D" id="1.10.10.10">
    <property type="entry name" value="Winged helix-like DNA-binding domain superfamily/Winged helix DNA-binding domain"/>
    <property type="match status" value="1"/>
</dbReference>
<dbReference type="RefSeq" id="WP_285674779.1">
    <property type="nucleotide sequence ID" value="NZ_BSYI01000065.1"/>
</dbReference>
<dbReference type="InterPro" id="IPR000524">
    <property type="entry name" value="Tscrpt_reg_HTH_GntR"/>
</dbReference>
<dbReference type="Proteomes" id="UP001239909">
    <property type="component" value="Unassembled WGS sequence"/>
</dbReference>
<dbReference type="SUPFAM" id="SSF46785">
    <property type="entry name" value="Winged helix' DNA-binding domain"/>
    <property type="match status" value="1"/>
</dbReference>
<dbReference type="InterPro" id="IPR036388">
    <property type="entry name" value="WH-like_DNA-bd_sf"/>
</dbReference>
<comment type="caution">
    <text evidence="5">The sequence shown here is derived from an EMBL/GenBank/DDBJ whole genome shotgun (WGS) entry which is preliminary data.</text>
</comment>
<dbReference type="PRINTS" id="PR00035">
    <property type="entry name" value="HTHGNTR"/>
</dbReference>
<gene>
    <name evidence="5" type="ORF">LNKW23_46470</name>
</gene>
<dbReference type="InterPro" id="IPR036390">
    <property type="entry name" value="WH_DNA-bd_sf"/>
</dbReference>
<evidence type="ECO:0000256" key="3">
    <source>
        <dbReference type="ARBA" id="ARBA00023163"/>
    </source>
</evidence>
<evidence type="ECO:0000313" key="6">
    <source>
        <dbReference type="Proteomes" id="UP001239909"/>
    </source>
</evidence>